<evidence type="ECO:0000313" key="1">
    <source>
        <dbReference type="EMBL" id="GIJ04476.1"/>
    </source>
</evidence>
<reference evidence="1" key="1">
    <citation type="submission" date="2021-01" db="EMBL/GenBank/DDBJ databases">
        <title>Whole genome shotgun sequence of Spirilliplanes yamanashiensis NBRC 15828.</title>
        <authorList>
            <person name="Komaki H."/>
            <person name="Tamura T."/>
        </authorList>
    </citation>
    <scope>NUCLEOTIDE SEQUENCE</scope>
    <source>
        <strain evidence="1">NBRC 15828</strain>
    </source>
</reference>
<protein>
    <recommendedName>
        <fullName evidence="3">Esterase</fullName>
    </recommendedName>
</protein>
<name>A0A8J3Y9I1_9ACTN</name>
<dbReference type="EMBL" id="BOOY01000028">
    <property type="protein sequence ID" value="GIJ04476.1"/>
    <property type="molecule type" value="Genomic_DNA"/>
</dbReference>
<gene>
    <name evidence="1" type="ORF">Sya03_38280</name>
</gene>
<dbReference type="InterPro" id="IPR000801">
    <property type="entry name" value="Esterase-like"/>
</dbReference>
<organism evidence="1 2">
    <name type="scientific">Spirilliplanes yamanashiensis</name>
    <dbReference type="NCBI Taxonomy" id="42233"/>
    <lineage>
        <taxon>Bacteria</taxon>
        <taxon>Bacillati</taxon>
        <taxon>Actinomycetota</taxon>
        <taxon>Actinomycetes</taxon>
        <taxon>Micromonosporales</taxon>
        <taxon>Micromonosporaceae</taxon>
        <taxon>Spirilliplanes</taxon>
    </lineage>
</organism>
<dbReference type="AlphaFoldDB" id="A0A8J3Y9I1"/>
<dbReference type="InterPro" id="IPR050583">
    <property type="entry name" value="Mycobacterial_A85_antigen"/>
</dbReference>
<dbReference type="PANTHER" id="PTHR48098">
    <property type="entry name" value="ENTEROCHELIN ESTERASE-RELATED"/>
    <property type="match status" value="1"/>
</dbReference>
<dbReference type="Proteomes" id="UP000652013">
    <property type="component" value="Unassembled WGS sequence"/>
</dbReference>
<keyword evidence="2" id="KW-1185">Reference proteome</keyword>
<dbReference type="Gene3D" id="3.40.50.1820">
    <property type="entry name" value="alpha/beta hydrolase"/>
    <property type="match status" value="1"/>
</dbReference>
<evidence type="ECO:0008006" key="3">
    <source>
        <dbReference type="Google" id="ProtNLM"/>
    </source>
</evidence>
<dbReference type="Pfam" id="PF00756">
    <property type="entry name" value="Esterase"/>
    <property type="match status" value="1"/>
</dbReference>
<sequence length="349" mass="39041">MGQPAGSRCTAEEIRFALPDPGHRYTGVRLLQQAGLPRVDFARDDDGVWRLSLPRPAAWRLEYKLELRHPDGGVEQVCDPHNPRRVGGDFGDSSVLLCPEYTPPAWLHRPGAPGDRHELTLPVPALHTTLTAQVWSPHEATDRILLAHDGTGYDRWAGLTRYSATMIADGVLPPHHVVLLDAPDRLEWYSASPAYAWALAADVLPRLWTALGGTRPVVGAGASLGALGMLHAQRRYPGCFGGLFLQSGSFFQPRHDRQESGFRRWLRIVRFTGRVRRTTAAPAVPTVLTCGTVEENLANNRDMARWLFRQGYPAALYEVPDAHTWTAWRDALDPYLTDLLRRVWPPERH</sequence>
<evidence type="ECO:0000313" key="2">
    <source>
        <dbReference type="Proteomes" id="UP000652013"/>
    </source>
</evidence>
<dbReference type="PANTHER" id="PTHR48098:SF6">
    <property type="entry name" value="FERRI-BACILLIBACTIN ESTERASE BESA"/>
    <property type="match status" value="1"/>
</dbReference>
<accession>A0A8J3Y9I1</accession>
<proteinExistence type="predicted"/>
<comment type="caution">
    <text evidence="1">The sequence shown here is derived from an EMBL/GenBank/DDBJ whole genome shotgun (WGS) entry which is preliminary data.</text>
</comment>
<dbReference type="SUPFAM" id="SSF53474">
    <property type="entry name" value="alpha/beta-Hydrolases"/>
    <property type="match status" value="1"/>
</dbReference>
<dbReference type="RefSeq" id="WP_203939718.1">
    <property type="nucleotide sequence ID" value="NZ_BAAAGJ010000005.1"/>
</dbReference>
<dbReference type="InterPro" id="IPR029058">
    <property type="entry name" value="AB_hydrolase_fold"/>
</dbReference>